<feature type="region of interest" description="Disordered" evidence="1">
    <location>
        <begin position="1"/>
        <end position="24"/>
    </location>
</feature>
<dbReference type="EMBL" id="CAVNYO010000147">
    <property type="protein sequence ID" value="CAK5269410.1"/>
    <property type="molecule type" value="Genomic_DNA"/>
</dbReference>
<keyword evidence="3" id="KW-1185">Reference proteome</keyword>
<organism evidence="2 3">
    <name type="scientific">Mycena citricolor</name>
    <dbReference type="NCBI Taxonomy" id="2018698"/>
    <lineage>
        <taxon>Eukaryota</taxon>
        <taxon>Fungi</taxon>
        <taxon>Dikarya</taxon>
        <taxon>Basidiomycota</taxon>
        <taxon>Agaricomycotina</taxon>
        <taxon>Agaricomycetes</taxon>
        <taxon>Agaricomycetidae</taxon>
        <taxon>Agaricales</taxon>
        <taxon>Marasmiineae</taxon>
        <taxon>Mycenaceae</taxon>
        <taxon>Mycena</taxon>
    </lineage>
</organism>
<proteinExistence type="predicted"/>
<comment type="caution">
    <text evidence="2">The sequence shown here is derived from an EMBL/GenBank/DDBJ whole genome shotgun (WGS) entry which is preliminary data.</text>
</comment>
<evidence type="ECO:0000256" key="1">
    <source>
        <dbReference type="SAM" id="MobiDB-lite"/>
    </source>
</evidence>
<reference evidence="2" key="1">
    <citation type="submission" date="2023-11" db="EMBL/GenBank/DDBJ databases">
        <authorList>
            <person name="De Vega J J."/>
            <person name="De Vega J J."/>
        </authorList>
    </citation>
    <scope>NUCLEOTIDE SEQUENCE</scope>
</reference>
<evidence type="ECO:0000313" key="3">
    <source>
        <dbReference type="Proteomes" id="UP001295794"/>
    </source>
</evidence>
<dbReference type="Proteomes" id="UP001295794">
    <property type="component" value="Unassembled WGS sequence"/>
</dbReference>
<protein>
    <submittedName>
        <fullName evidence="2">Uncharacterized protein</fullName>
    </submittedName>
</protein>
<dbReference type="AlphaFoldDB" id="A0AAD2JYT3"/>
<accession>A0AAD2JYT3</accession>
<gene>
    <name evidence="2" type="ORF">MYCIT1_LOCUS13103</name>
</gene>
<name>A0AAD2JYT3_9AGAR</name>
<evidence type="ECO:0000313" key="2">
    <source>
        <dbReference type="EMBL" id="CAK5269410.1"/>
    </source>
</evidence>
<sequence>MPIPDSVTGSSNMSQSRRRSRAARDVPTILSTCVSWLENPLPRPRWSRRRGGKVIYVFVQIQQPSITPRRR</sequence>